<evidence type="ECO:0000256" key="1">
    <source>
        <dbReference type="SAM" id="Phobius"/>
    </source>
</evidence>
<feature type="signal peptide" evidence="2">
    <location>
        <begin position="1"/>
        <end position="24"/>
    </location>
</feature>
<evidence type="ECO:0000259" key="3">
    <source>
        <dbReference type="Pfam" id="PF07589"/>
    </source>
</evidence>
<keyword evidence="1" id="KW-0472">Membrane</keyword>
<dbReference type="AlphaFoldDB" id="A0A916RF17"/>
<comment type="caution">
    <text evidence="4">The sequence shown here is derived from an EMBL/GenBank/DDBJ whole genome shotgun (WGS) entry which is preliminary data.</text>
</comment>
<name>A0A916RF17_9BACT</name>
<sequence length="176" mass="18180">MKKSILAIALALVTAALSMPAAYADTINLTINDPSQSVGTAGGTLYYDATVTAPSTNSALVYLNGDSYSLAGALMLDDSPFLLNFPLDLAPGQSYTGNLFAVMVPADSSIGLYDGSFQILGGSTDSDDPVLSSANFITAVSPEPASLFLFGTGLIGAFALYRRMRLSDAGTLSEDI</sequence>
<dbReference type="EMBL" id="BMJB01000001">
    <property type="protein sequence ID" value="GGA53765.1"/>
    <property type="molecule type" value="Genomic_DNA"/>
</dbReference>
<evidence type="ECO:0000256" key="2">
    <source>
        <dbReference type="SAM" id="SignalP"/>
    </source>
</evidence>
<dbReference type="Proteomes" id="UP000648801">
    <property type="component" value="Unassembled WGS sequence"/>
</dbReference>
<reference evidence="4" key="2">
    <citation type="submission" date="2020-09" db="EMBL/GenBank/DDBJ databases">
        <authorList>
            <person name="Sun Q."/>
            <person name="Zhou Y."/>
        </authorList>
    </citation>
    <scope>NUCLEOTIDE SEQUENCE</scope>
    <source>
        <strain evidence="4">CGMCC 1.15447</strain>
    </source>
</reference>
<keyword evidence="2" id="KW-0732">Signal</keyword>
<dbReference type="NCBIfam" id="TIGR02595">
    <property type="entry name" value="PEP_CTERM"/>
    <property type="match status" value="1"/>
</dbReference>
<organism evidence="4 5">
    <name type="scientific">Edaphobacter acidisoli</name>
    <dbReference type="NCBI Taxonomy" id="2040573"/>
    <lineage>
        <taxon>Bacteria</taxon>
        <taxon>Pseudomonadati</taxon>
        <taxon>Acidobacteriota</taxon>
        <taxon>Terriglobia</taxon>
        <taxon>Terriglobales</taxon>
        <taxon>Acidobacteriaceae</taxon>
        <taxon>Edaphobacter</taxon>
    </lineage>
</organism>
<feature type="domain" description="Ice-binding protein C-terminal" evidence="3">
    <location>
        <begin position="142"/>
        <end position="163"/>
    </location>
</feature>
<dbReference type="Pfam" id="PF07589">
    <property type="entry name" value="PEP-CTERM"/>
    <property type="match status" value="1"/>
</dbReference>
<reference evidence="4" key="1">
    <citation type="journal article" date="2014" name="Int. J. Syst. Evol. Microbiol.">
        <title>Complete genome sequence of Corynebacterium casei LMG S-19264T (=DSM 44701T), isolated from a smear-ripened cheese.</title>
        <authorList>
            <consortium name="US DOE Joint Genome Institute (JGI-PGF)"/>
            <person name="Walter F."/>
            <person name="Albersmeier A."/>
            <person name="Kalinowski J."/>
            <person name="Ruckert C."/>
        </authorList>
    </citation>
    <scope>NUCLEOTIDE SEQUENCE</scope>
    <source>
        <strain evidence="4">CGMCC 1.15447</strain>
    </source>
</reference>
<keyword evidence="1" id="KW-0812">Transmembrane</keyword>
<protein>
    <recommendedName>
        <fullName evidence="3">Ice-binding protein C-terminal domain-containing protein</fullName>
    </recommendedName>
</protein>
<gene>
    <name evidence="4" type="ORF">GCM10011507_01140</name>
</gene>
<feature type="transmembrane region" description="Helical" evidence="1">
    <location>
        <begin position="145"/>
        <end position="161"/>
    </location>
</feature>
<evidence type="ECO:0000313" key="5">
    <source>
        <dbReference type="Proteomes" id="UP000648801"/>
    </source>
</evidence>
<keyword evidence="5" id="KW-1185">Reference proteome</keyword>
<proteinExistence type="predicted"/>
<keyword evidence="1" id="KW-1133">Transmembrane helix</keyword>
<dbReference type="InterPro" id="IPR013424">
    <property type="entry name" value="Ice-binding_C"/>
</dbReference>
<accession>A0A916RF17</accession>
<evidence type="ECO:0000313" key="4">
    <source>
        <dbReference type="EMBL" id="GGA53765.1"/>
    </source>
</evidence>
<dbReference type="RefSeq" id="WP_188757445.1">
    <property type="nucleotide sequence ID" value="NZ_BMJB01000001.1"/>
</dbReference>
<feature type="chain" id="PRO_5037656000" description="Ice-binding protein C-terminal domain-containing protein" evidence="2">
    <location>
        <begin position="25"/>
        <end position="176"/>
    </location>
</feature>